<dbReference type="EMBL" id="JAHXRF010000008">
    <property type="protein sequence ID" value="MBW4865670.1"/>
    <property type="molecule type" value="Genomic_DNA"/>
</dbReference>
<dbReference type="Proteomes" id="UP001196873">
    <property type="component" value="Unassembled WGS sequence"/>
</dbReference>
<organism evidence="2 3">
    <name type="scientific">Segatella salivae</name>
    <dbReference type="NCBI Taxonomy" id="228604"/>
    <lineage>
        <taxon>Bacteria</taxon>
        <taxon>Pseudomonadati</taxon>
        <taxon>Bacteroidota</taxon>
        <taxon>Bacteroidia</taxon>
        <taxon>Bacteroidales</taxon>
        <taxon>Prevotellaceae</taxon>
        <taxon>Segatella</taxon>
    </lineage>
</organism>
<gene>
    <name evidence="2" type="ORF">KZY68_06520</name>
</gene>
<evidence type="ECO:0000256" key="1">
    <source>
        <dbReference type="SAM" id="SignalP"/>
    </source>
</evidence>
<protein>
    <submittedName>
        <fullName evidence="2">Uncharacterized protein</fullName>
    </submittedName>
</protein>
<proteinExistence type="predicted"/>
<name>A0AAW4NQC7_9BACT</name>
<feature type="chain" id="PRO_5043453374" evidence="1">
    <location>
        <begin position="23"/>
        <end position="400"/>
    </location>
</feature>
<reference evidence="2" key="1">
    <citation type="submission" date="2021-07" db="EMBL/GenBank/DDBJ databases">
        <title>Genomic diversity and antimicrobial resistance of Prevotella spp. isolated from chronic lung disease airways.</title>
        <authorList>
            <person name="Webb K.A."/>
            <person name="Olagoke O.S."/>
            <person name="Baird T."/>
            <person name="Neill J."/>
            <person name="Pham A."/>
            <person name="Wells T.J."/>
            <person name="Ramsay K.A."/>
            <person name="Bell S.C."/>
            <person name="Sarovich D.S."/>
            <person name="Price E.P."/>
        </authorList>
    </citation>
    <scope>NUCLEOTIDE SEQUENCE</scope>
    <source>
        <strain evidence="2">SCHI0047.S.3</strain>
    </source>
</reference>
<sequence length="400" mass="47045">MRKLLTLMMTLIVAISFVHCTAKPKDKAETIAQQPVTLPTKYDSVLTKEQLKNMGIDWNTLKKHLTLQDRAWYGGDFRDDQSKPRYVPTREDFDLTIPLVEYYLQTHGYQKPSEEVFLKQIQQVYGKKISLQSRAYQPLWSDNDYDFVSNHFALCSSRIITFNWLLNDMVSIKGNKVVLDPCFFKQILALNNFVFYGKATAFNYLKHMNANSFSNNYGGVGDIYGGQEMLKDLFCTYNYYGNAMLNQWVFKSNEESALGFFQRIFVKSATNKLVVHLPLIETIERNTTGNDHDYYDHHFALYVMELLRDNKNNVYHFNLEQKARIFCYFANSEYRIRNRYKDFMMPDDPDASWDQTAWTSVMMEDCKEIYTTARANNFYGICKPNMLKEMAEKWGVREYN</sequence>
<dbReference type="RefSeq" id="WP_219426528.1">
    <property type="nucleotide sequence ID" value="NZ_JAHXQY010000018.1"/>
</dbReference>
<comment type="caution">
    <text evidence="2">The sequence shown here is derived from an EMBL/GenBank/DDBJ whole genome shotgun (WGS) entry which is preliminary data.</text>
</comment>
<keyword evidence="1" id="KW-0732">Signal</keyword>
<evidence type="ECO:0000313" key="3">
    <source>
        <dbReference type="Proteomes" id="UP001196873"/>
    </source>
</evidence>
<evidence type="ECO:0000313" key="2">
    <source>
        <dbReference type="EMBL" id="MBW4865670.1"/>
    </source>
</evidence>
<dbReference type="AlphaFoldDB" id="A0AAW4NQC7"/>
<feature type="signal peptide" evidence="1">
    <location>
        <begin position="1"/>
        <end position="22"/>
    </location>
</feature>
<accession>A0AAW4NQC7</accession>